<proteinExistence type="predicted"/>
<evidence type="ECO:0000313" key="3">
    <source>
        <dbReference type="EMBL" id="KAK3279700.1"/>
    </source>
</evidence>
<feature type="compositionally biased region" description="Low complexity" evidence="1">
    <location>
        <begin position="326"/>
        <end position="337"/>
    </location>
</feature>
<feature type="region of interest" description="Disordered" evidence="1">
    <location>
        <begin position="59"/>
        <end position="90"/>
    </location>
</feature>
<comment type="caution">
    <text evidence="3">The sequence shown here is derived from an EMBL/GenBank/DDBJ whole genome shotgun (WGS) entry which is preliminary data.</text>
</comment>
<feature type="region of interest" description="Disordered" evidence="1">
    <location>
        <begin position="316"/>
        <end position="349"/>
    </location>
</feature>
<feature type="chain" id="PRO_5042090823" evidence="2">
    <location>
        <begin position="30"/>
        <end position="368"/>
    </location>
</feature>
<keyword evidence="4" id="KW-1185">Reference proteome</keyword>
<evidence type="ECO:0000256" key="1">
    <source>
        <dbReference type="SAM" id="MobiDB-lite"/>
    </source>
</evidence>
<dbReference type="Proteomes" id="UP001190700">
    <property type="component" value="Unassembled WGS sequence"/>
</dbReference>
<feature type="compositionally biased region" description="Low complexity" evidence="1">
    <location>
        <begin position="155"/>
        <end position="168"/>
    </location>
</feature>
<feature type="compositionally biased region" description="Polar residues" evidence="1">
    <location>
        <begin position="272"/>
        <end position="296"/>
    </location>
</feature>
<organism evidence="3 4">
    <name type="scientific">Cymbomonas tetramitiformis</name>
    <dbReference type="NCBI Taxonomy" id="36881"/>
    <lineage>
        <taxon>Eukaryota</taxon>
        <taxon>Viridiplantae</taxon>
        <taxon>Chlorophyta</taxon>
        <taxon>Pyramimonadophyceae</taxon>
        <taxon>Pyramimonadales</taxon>
        <taxon>Pyramimonadaceae</taxon>
        <taxon>Cymbomonas</taxon>
    </lineage>
</organism>
<protein>
    <submittedName>
        <fullName evidence="3">Uncharacterized protein</fullName>
    </submittedName>
</protein>
<reference evidence="3 4" key="1">
    <citation type="journal article" date="2015" name="Genome Biol. Evol.">
        <title>Comparative Genomics of a Bacterivorous Green Alga Reveals Evolutionary Causalities and Consequences of Phago-Mixotrophic Mode of Nutrition.</title>
        <authorList>
            <person name="Burns J.A."/>
            <person name="Paasch A."/>
            <person name="Narechania A."/>
            <person name="Kim E."/>
        </authorList>
    </citation>
    <scope>NUCLEOTIDE SEQUENCE [LARGE SCALE GENOMIC DNA]</scope>
    <source>
        <strain evidence="3 4">PLY_AMNH</strain>
    </source>
</reference>
<sequence>MQPVKSTTGALGLLCRLLHLGLLLQVLFGESAMCVTTSETYQKEPSADALTHSDINMGRYAPQLSPAGGRHRKLQDVESGRSGNSPDADSKIDDVLQLFLEEKSSHKPKDMPATAPSTSEGAPYSEFLLNLVQEVEQKKAAVTKSPTKSPAQKRPSAPAHTSPAASSPAVVLPKGSYFFQKHESFLGGDDYDWFFILDSNQQRMPRNENTFARDIQVGGNVKDEKGNIHVISRFSYQSLAGSLGLRAYFTDSTLKSGVNFVPGMTYIYSGKPESTATSKQESTATSKQESTATSSPPAKPYSDFLLKLVGDIGGKQIAATSSPTQSPAEEASPTSSSVAQRSPEVDGKLDDVLQHFLEEKQARGRRLL</sequence>
<keyword evidence="2" id="KW-0732">Signal</keyword>
<feature type="region of interest" description="Disordered" evidence="1">
    <location>
        <begin position="138"/>
        <end position="168"/>
    </location>
</feature>
<name>A0AAE0GK48_9CHLO</name>
<evidence type="ECO:0000313" key="4">
    <source>
        <dbReference type="Proteomes" id="UP001190700"/>
    </source>
</evidence>
<dbReference type="AlphaFoldDB" id="A0AAE0GK48"/>
<gene>
    <name evidence="3" type="ORF">CYMTET_12429</name>
</gene>
<dbReference type="EMBL" id="LGRX02004715">
    <property type="protein sequence ID" value="KAK3279700.1"/>
    <property type="molecule type" value="Genomic_DNA"/>
</dbReference>
<evidence type="ECO:0000256" key="2">
    <source>
        <dbReference type="SAM" id="SignalP"/>
    </source>
</evidence>
<accession>A0AAE0GK48</accession>
<feature type="signal peptide" evidence="2">
    <location>
        <begin position="1"/>
        <end position="29"/>
    </location>
</feature>
<feature type="region of interest" description="Disordered" evidence="1">
    <location>
        <begin position="271"/>
        <end position="299"/>
    </location>
</feature>